<dbReference type="Gramene" id="RZC58884">
    <property type="protein sequence ID" value="RZC58884"/>
    <property type="gene ID" value="C5167_006187"/>
</dbReference>
<dbReference type="InterPro" id="IPR021133">
    <property type="entry name" value="HEAT_type_2"/>
</dbReference>
<dbReference type="InterPro" id="IPR011989">
    <property type="entry name" value="ARM-like"/>
</dbReference>
<protein>
    <submittedName>
        <fullName evidence="7">Uncharacterized protein</fullName>
    </submittedName>
</protein>
<evidence type="ECO:0000256" key="1">
    <source>
        <dbReference type="ARBA" id="ARBA00004496"/>
    </source>
</evidence>
<evidence type="ECO:0000256" key="5">
    <source>
        <dbReference type="ARBA" id="ARBA00022927"/>
    </source>
</evidence>
<evidence type="ECO:0000256" key="2">
    <source>
        <dbReference type="ARBA" id="ARBA00022448"/>
    </source>
</evidence>
<dbReference type="Pfam" id="PF02985">
    <property type="entry name" value="HEAT"/>
    <property type="match status" value="1"/>
</dbReference>
<proteinExistence type="predicted"/>
<dbReference type="InterPro" id="IPR000357">
    <property type="entry name" value="HEAT"/>
</dbReference>
<evidence type="ECO:0000256" key="3">
    <source>
        <dbReference type="ARBA" id="ARBA00022490"/>
    </source>
</evidence>
<dbReference type="EMBL" id="CM010718">
    <property type="protein sequence ID" value="RZC58884.1"/>
    <property type="molecule type" value="Genomic_DNA"/>
</dbReference>
<evidence type="ECO:0000256" key="4">
    <source>
        <dbReference type="ARBA" id="ARBA00022737"/>
    </source>
</evidence>
<dbReference type="SUPFAM" id="SSF48371">
    <property type="entry name" value="ARM repeat"/>
    <property type="match status" value="1"/>
</dbReference>
<organism evidence="7 8">
    <name type="scientific">Papaver somniferum</name>
    <name type="common">Opium poppy</name>
    <dbReference type="NCBI Taxonomy" id="3469"/>
    <lineage>
        <taxon>Eukaryota</taxon>
        <taxon>Viridiplantae</taxon>
        <taxon>Streptophyta</taxon>
        <taxon>Embryophyta</taxon>
        <taxon>Tracheophyta</taxon>
        <taxon>Spermatophyta</taxon>
        <taxon>Magnoliopsida</taxon>
        <taxon>Ranunculales</taxon>
        <taxon>Papaveraceae</taxon>
        <taxon>Papaveroideae</taxon>
        <taxon>Papaver</taxon>
    </lineage>
</organism>
<comment type="subcellular location">
    <subcellularLocation>
        <location evidence="1">Cytoplasm</location>
    </subcellularLocation>
</comment>
<sequence>MLLDMRMIQHGILLRVGMRRLVRLVIIAFGKSVSIDFVLRWEGIQSLLVHRKLSPLFLGALEWQKNHAGCSAYCTCANCNRLFKAYHVLVGCWSLENWLDSGYFIVNATVMCFHKSLFYLLVKVMIKNLAPVVNMVLVLFQDPHPRVRWAAINAIGQLYTDLGPDLQVQYHHRVLPALASAMENPRVQAHAASAILNFSENCAPDILTPYLDGIGSNLLILLQNGKQMVQEGALTALPSVTDSSQELFQKYYDAVMPCLKAILLNATDNSNHMLRAKSMECIILVGIAVRKEKLRDDAKQVMEIHRTLQRSELETDDPTISYMLQAWARLCKCLGLDFLPYMSVDMSPFLQSAQLKPDATITSAGSEDDIDQSDDERERPGFLFFCLGVNDRYFRVGLKLFCVVWQVVPASLSCQPVKGDLIEANVVHDQLCSAACIILFDVYNILAEAVFLDLTCLCFSGAFDILVPLSLIGPHPLYHLFAGIITVLEKLLPKTLVFDDDFSVLLSKPGIVSASSPPKVNSFSSLKPLEYDEIPKLPYEVQSPP</sequence>
<reference evidence="7 8" key="1">
    <citation type="journal article" date="2018" name="Science">
        <title>The opium poppy genome and morphinan production.</title>
        <authorList>
            <person name="Guo L."/>
            <person name="Winzer T."/>
            <person name="Yang X."/>
            <person name="Li Y."/>
            <person name="Ning Z."/>
            <person name="He Z."/>
            <person name="Teodor R."/>
            <person name="Lu Y."/>
            <person name="Bowser T.A."/>
            <person name="Graham I.A."/>
            <person name="Ye K."/>
        </authorList>
    </citation>
    <scope>NUCLEOTIDE SEQUENCE [LARGE SCALE GENOMIC DNA]</scope>
    <source>
        <strain evidence="8">cv. HN1</strain>
        <tissue evidence="7">Leaves</tissue>
    </source>
</reference>
<dbReference type="Gene3D" id="1.25.10.10">
    <property type="entry name" value="Leucine-rich Repeat Variant"/>
    <property type="match status" value="1"/>
</dbReference>
<dbReference type="InterPro" id="IPR016024">
    <property type="entry name" value="ARM-type_fold"/>
</dbReference>
<dbReference type="PANTHER" id="PTHR10527">
    <property type="entry name" value="IMPORTIN BETA"/>
    <property type="match status" value="1"/>
</dbReference>
<dbReference type="GO" id="GO:0006606">
    <property type="term" value="P:protein import into nucleus"/>
    <property type="evidence" value="ECO:0007669"/>
    <property type="project" value="InterPro"/>
</dbReference>
<keyword evidence="2" id="KW-0813">Transport</keyword>
<dbReference type="GO" id="GO:0005737">
    <property type="term" value="C:cytoplasm"/>
    <property type="evidence" value="ECO:0007669"/>
    <property type="project" value="UniProtKB-SubCell"/>
</dbReference>
<dbReference type="PROSITE" id="PS50077">
    <property type="entry name" value="HEAT_REPEAT"/>
    <property type="match status" value="1"/>
</dbReference>
<evidence type="ECO:0000313" key="7">
    <source>
        <dbReference type="EMBL" id="RZC58884.1"/>
    </source>
</evidence>
<dbReference type="Proteomes" id="UP000316621">
    <property type="component" value="Chromosome 4"/>
</dbReference>
<feature type="repeat" description="HEAT" evidence="6">
    <location>
        <begin position="132"/>
        <end position="170"/>
    </location>
</feature>
<gene>
    <name evidence="7" type="ORF">C5167_006187</name>
</gene>
<dbReference type="AlphaFoldDB" id="A0A4Y7JCL8"/>
<name>A0A4Y7JCL8_PAPSO</name>
<dbReference type="STRING" id="3469.A0A4Y7JCL8"/>
<evidence type="ECO:0000256" key="6">
    <source>
        <dbReference type="PROSITE-ProRule" id="PRU00103"/>
    </source>
</evidence>
<dbReference type="InterPro" id="IPR040122">
    <property type="entry name" value="Importin_beta"/>
</dbReference>
<keyword evidence="8" id="KW-1185">Reference proteome</keyword>
<keyword evidence="5" id="KW-0653">Protein transport</keyword>
<evidence type="ECO:0000313" key="8">
    <source>
        <dbReference type="Proteomes" id="UP000316621"/>
    </source>
</evidence>
<accession>A0A4Y7JCL8</accession>
<keyword evidence="3" id="KW-0963">Cytoplasm</keyword>
<dbReference type="GO" id="GO:0005634">
    <property type="term" value="C:nucleus"/>
    <property type="evidence" value="ECO:0007669"/>
    <property type="project" value="UniProtKB-SubCell"/>
</dbReference>
<keyword evidence="4" id="KW-0677">Repeat</keyword>